<dbReference type="Proteomes" id="UP000033079">
    <property type="component" value="Chromosome"/>
</dbReference>
<dbReference type="RefSeq" id="WP_080941596.1">
    <property type="nucleotide sequence ID" value="NZ_CP009530.1"/>
</dbReference>
<dbReference type="GeneID" id="31593733"/>
<evidence type="ECO:0000313" key="4">
    <source>
        <dbReference type="Proteomes" id="UP000033079"/>
    </source>
</evidence>
<dbReference type="InterPro" id="IPR042095">
    <property type="entry name" value="SUMF_sf"/>
</dbReference>
<proteinExistence type="predicted"/>
<dbReference type="Gene3D" id="3.90.1580.10">
    <property type="entry name" value="paralog of FGE (formylglycine-generating enzyme)"/>
    <property type="match status" value="1"/>
</dbReference>
<accession>A0A0E3R432</accession>
<dbReference type="GO" id="GO:0120147">
    <property type="term" value="F:formylglycine-generating oxidase activity"/>
    <property type="evidence" value="ECO:0007669"/>
    <property type="project" value="TreeGrafter"/>
</dbReference>
<gene>
    <name evidence="3" type="ORF">MSBR2_3131</name>
</gene>
<feature type="domain" description="Peptidase C14 caspase" evidence="1">
    <location>
        <begin position="5"/>
        <end position="225"/>
    </location>
</feature>
<dbReference type="InterPro" id="IPR011600">
    <property type="entry name" value="Pept_C14_caspase"/>
</dbReference>
<dbReference type="InterPro" id="IPR016187">
    <property type="entry name" value="CTDL_fold"/>
</dbReference>
<dbReference type="KEGG" id="mbar:MSBR2_3131"/>
<dbReference type="PANTHER" id="PTHR23150:SF19">
    <property type="entry name" value="FORMYLGLYCINE-GENERATING ENZYME"/>
    <property type="match status" value="1"/>
</dbReference>
<protein>
    <submittedName>
        <fullName evidence="3">Serine/threonine kinase</fullName>
    </submittedName>
</protein>
<dbReference type="Gene3D" id="3.40.50.1460">
    <property type="match status" value="1"/>
</dbReference>
<dbReference type="PATRIC" id="fig|1434106.5.peg.3973"/>
<dbReference type="GO" id="GO:0006508">
    <property type="term" value="P:proteolysis"/>
    <property type="evidence" value="ECO:0007669"/>
    <property type="project" value="InterPro"/>
</dbReference>
<evidence type="ECO:0000259" key="2">
    <source>
        <dbReference type="Pfam" id="PF03781"/>
    </source>
</evidence>
<evidence type="ECO:0000259" key="1">
    <source>
        <dbReference type="Pfam" id="PF00656"/>
    </source>
</evidence>
<dbReference type="PANTHER" id="PTHR23150">
    <property type="entry name" value="SULFATASE MODIFYING FACTOR 1, 2"/>
    <property type="match status" value="1"/>
</dbReference>
<organism evidence="3 4">
    <name type="scientific">Methanosarcina barkeri 227</name>
    <dbReference type="NCBI Taxonomy" id="1434106"/>
    <lineage>
        <taxon>Archaea</taxon>
        <taxon>Methanobacteriati</taxon>
        <taxon>Methanobacteriota</taxon>
        <taxon>Stenosarchaea group</taxon>
        <taxon>Methanomicrobia</taxon>
        <taxon>Methanosarcinales</taxon>
        <taxon>Methanosarcinaceae</taxon>
        <taxon>Methanosarcina</taxon>
    </lineage>
</organism>
<dbReference type="InterPro" id="IPR029030">
    <property type="entry name" value="Caspase-like_dom_sf"/>
</dbReference>
<dbReference type="EMBL" id="CP009530">
    <property type="protein sequence ID" value="AKB59647.1"/>
    <property type="molecule type" value="Genomic_DNA"/>
</dbReference>
<evidence type="ECO:0000313" key="3">
    <source>
        <dbReference type="EMBL" id="AKB59647.1"/>
    </source>
</evidence>
<keyword evidence="3" id="KW-0808">Transferase</keyword>
<dbReference type="Pfam" id="PF03781">
    <property type="entry name" value="FGE-sulfatase"/>
    <property type="match status" value="1"/>
</dbReference>
<dbReference type="InterPro" id="IPR051043">
    <property type="entry name" value="Sulfatase_Mod_Factor_Kinase"/>
</dbReference>
<sequence length="567" mass="64161">MAGKKLGIIIGTNEYSDSKIPNLRFAEKDAKEIRDILLNPDICGFDEVVECINKTRTQTFCELDQLLKKVESEDLFLIYFSGHGEPDSQHDLCLLFNNTRMDCLLPTSLNYSMIRKSIDASNCKKVVVILDCCYSGAASIKGNNLKETFAKASGSGTVLLSASSEFDVAKEDEKLEHGVFTHYLIEGLRSGSVGGDRNGDISLVDLYNYAHEKTTARYSQTPYIKVDGEGKFIIGENPLKVKEKEFIRKKNKLVKIRKELRPIVYDISMIVLVNAYEKPEELTENDEEIRSSLEDLLAGRMSVKTYIHTVQCYIENEDTEKSYFLEKYREQEIPKTFISPSTGMEFLLVSAGSFSMGSPSNEDGRYNSESPIHKVTIKNPFYLGKYPVTQRQWITVMGNSLSSFKGDNLPVKSVPWNDIQEFIKRLNEMEGTDKYRLPSEAEWEYACRAGTTTRYSFGDDESKLGDYAWYSNNSGAETHPVGQKNPNPWDLYDMHGNVWEWVQDRWHANYEGVLSDGSTWEDGNGPLRVLRGGCWNGDARNCRSAARGGYDTGSRGNVVGFRLLRKL</sequence>
<keyword evidence="3" id="KW-0418">Kinase</keyword>
<dbReference type="HOGENOM" id="CLU_418431_0_0_2"/>
<dbReference type="SUPFAM" id="SSF52129">
    <property type="entry name" value="Caspase-like"/>
    <property type="match status" value="1"/>
</dbReference>
<dbReference type="AlphaFoldDB" id="A0A0E3R432"/>
<reference evidence="3 4" key="1">
    <citation type="submission" date="2014-07" db="EMBL/GenBank/DDBJ databases">
        <title>Methanogenic archaea and the global carbon cycle.</title>
        <authorList>
            <person name="Henriksen J.R."/>
            <person name="Luke J."/>
            <person name="Reinhart S."/>
            <person name="Benedict M.N."/>
            <person name="Youngblut N.D."/>
            <person name="Metcalf M.E."/>
            <person name="Whitaker R.J."/>
            <person name="Metcalf W.W."/>
        </authorList>
    </citation>
    <scope>NUCLEOTIDE SEQUENCE [LARGE SCALE GENOMIC DNA]</scope>
    <source>
        <strain evidence="3 4">227</strain>
    </source>
</reference>
<dbReference type="Pfam" id="PF00656">
    <property type="entry name" value="Peptidase_C14"/>
    <property type="match status" value="1"/>
</dbReference>
<dbReference type="GO" id="GO:0016301">
    <property type="term" value="F:kinase activity"/>
    <property type="evidence" value="ECO:0007669"/>
    <property type="project" value="UniProtKB-KW"/>
</dbReference>
<name>A0A0E3R432_METBA</name>
<dbReference type="NCBIfam" id="NF047832">
    <property type="entry name" value="caspase_w_EACC1"/>
    <property type="match status" value="1"/>
</dbReference>
<feature type="domain" description="Sulfatase-modifying factor enzyme-like" evidence="2">
    <location>
        <begin position="345"/>
        <end position="565"/>
    </location>
</feature>
<dbReference type="SUPFAM" id="SSF56436">
    <property type="entry name" value="C-type lectin-like"/>
    <property type="match status" value="1"/>
</dbReference>
<dbReference type="InterPro" id="IPR005532">
    <property type="entry name" value="SUMF_dom"/>
</dbReference>
<dbReference type="GO" id="GO:0004197">
    <property type="term" value="F:cysteine-type endopeptidase activity"/>
    <property type="evidence" value="ECO:0007669"/>
    <property type="project" value="InterPro"/>
</dbReference>